<reference evidence="2 3" key="1">
    <citation type="journal article" date="2023" name="G3 (Bethesda)">
        <title>A chromosome-length genome assembly and annotation of blackberry (Rubus argutus, cv. 'Hillquist').</title>
        <authorList>
            <person name="Bruna T."/>
            <person name="Aryal R."/>
            <person name="Dudchenko O."/>
            <person name="Sargent D.J."/>
            <person name="Mead D."/>
            <person name="Buti M."/>
            <person name="Cavallini A."/>
            <person name="Hytonen T."/>
            <person name="Andres J."/>
            <person name="Pham M."/>
            <person name="Weisz D."/>
            <person name="Mascagni F."/>
            <person name="Usai G."/>
            <person name="Natali L."/>
            <person name="Bassil N."/>
            <person name="Fernandez G.E."/>
            <person name="Lomsadze A."/>
            <person name="Armour M."/>
            <person name="Olukolu B."/>
            <person name="Poorten T."/>
            <person name="Britton C."/>
            <person name="Davik J."/>
            <person name="Ashrafi H."/>
            <person name="Aiden E.L."/>
            <person name="Borodovsky M."/>
            <person name="Worthington M."/>
        </authorList>
    </citation>
    <scope>NUCLEOTIDE SEQUENCE [LARGE SCALE GENOMIC DNA]</scope>
    <source>
        <strain evidence="2">PI 553951</strain>
    </source>
</reference>
<comment type="caution">
    <text evidence="2">The sequence shown here is derived from an EMBL/GenBank/DDBJ whole genome shotgun (WGS) entry which is preliminary data.</text>
</comment>
<feature type="compositionally biased region" description="Acidic residues" evidence="1">
    <location>
        <begin position="158"/>
        <end position="167"/>
    </location>
</feature>
<protein>
    <submittedName>
        <fullName evidence="2">Uncharacterized protein</fullName>
    </submittedName>
</protein>
<dbReference type="EMBL" id="JBEDUW010000005">
    <property type="protein sequence ID" value="KAK9925869.1"/>
    <property type="molecule type" value="Genomic_DNA"/>
</dbReference>
<proteinExistence type="predicted"/>
<dbReference type="Proteomes" id="UP001457282">
    <property type="component" value="Unassembled WGS sequence"/>
</dbReference>
<evidence type="ECO:0000256" key="1">
    <source>
        <dbReference type="SAM" id="MobiDB-lite"/>
    </source>
</evidence>
<gene>
    <name evidence="2" type="ORF">M0R45_023131</name>
</gene>
<evidence type="ECO:0000313" key="3">
    <source>
        <dbReference type="Proteomes" id="UP001457282"/>
    </source>
</evidence>
<keyword evidence="3" id="KW-1185">Reference proteome</keyword>
<feature type="compositionally biased region" description="Basic and acidic residues" evidence="1">
    <location>
        <begin position="314"/>
        <end position="324"/>
    </location>
</feature>
<name>A0AAW1WM08_RUBAR</name>
<accession>A0AAW1WM08</accession>
<dbReference type="AlphaFoldDB" id="A0AAW1WM08"/>
<feature type="region of interest" description="Disordered" evidence="1">
    <location>
        <begin position="149"/>
        <end position="206"/>
    </location>
</feature>
<evidence type="ECO:0000313" key="2">
    <source>
        <dbReference type="EMBL" id="KAK9925869.1"/>
    </source>
</evidence>
<feature type="region of interest" description="Disordered" evidence="1">
    <location>
        <begin position="297"/>
        <end position="326"/>
    </location>
</feature>
<sequence length="372" mass="42502">MANQDDTGISVEVMREFKGKVVGDFKKNKPLLLLDQLVLVAAVATNEDPMVVQIKRERSKSGENSSSSAIKSLRKLNAMKLICKRRDENYDDLSDLGPELKKRKIVNLDSENEKSKKFLDFKDDDHGDLGTKRKMMVTFNSKKDDVALSTESLRNNNDDDDDDEDWDFESKNRKNKGKGLVPVMNSEENKMKYYPPPSTSHHQDLPEELTRKKDLALEKKLFNSKDVDHSDLGKKRNMVSFNCKKENSSSTIKSRRNNGVQIREFHSRSYREDDEEWDFESKKGDIKGKGLMMYREKKKKRKKNDSPPNTTHQDLPEEFKRKIETMGGTSDTVKLVLLKKLYTSDLDPQQPVVTACKPTPVQFLGSGGSGKA</sequence>
<organism evidence="2 3">
    <name type="scientific">Rubus argutus</name>
    <name type="common">Southern blackberry</name>
    <dbReference type="NCBI Taxonomy" id="59490"/>
    <lineage>
        <taxon>Eukaryota</taxon>
        <taxon>Viridiplantae</taxon>
        <taxon>Streptophyta</taxon>
        <taxon>Embryophyta</taxon>
        <taxon>Tracheophyta</taxon>
        <taxon>Spermatophyta</taxon>
        <taxon>Magnoliopsida</taxon>
        <taxon>eudicotyledons</taxon>
        <taxon>Gunneridae</taxon>
        <taxon>Pentapetalae</taxon>
        <taxon>rosids</taxon>
        <taxon>fabids</taxon>
        <taxon>Rosales</taxon>
        <taxon>Rosaceae</taxon>
        <taxon>Rosoideae</taxon>
        <taxon>Rosoideae incertae sedis</taxon>
        <taxon>Rubus</taxon>
    </lineage>
</organism>